<dbReference type="Proteomes" id="UP000244755">
    <property type="component" value="Chromosome 1"/>
</dbReference>
<sequence>MDTGFGRLRRAGMATALLAGTALAGAQGAAAQGAAAQGVSGLTVFGDSYADTGNVVRLTGRPLPAPYVNGRYSNGANFVDGLQAIYGLPDSAVTNYAVGGAQTGTGNVGSALLPGLTQEVATFLASGQRLGPGNLVAINIGGNDGIAATLAGLTPAQAPLLGRVSAANAVGSVGQLVGAGAGTIVFNGFTTLNGLPRVAASGNAASGDLFARSYFDGLQAGLAPYSAAGTRIFLLDNGQIFQRIIADPGRYGFTNATAPCALVAACLTAPKAVQNTFLSLDGVHLTEGGYLVLSRYMANAVAAPNGIAAQAELGQIGTTSFAASLLQRLDAYRLFAPGPGEATGALGTTGVAPLGAAPSPLIVWGQGGYAGGSRATRGFATGYDYDSPSGTIGLEATPAPGVRFGFAFNYANPHANLRGGAGSIDIDSYGFAAYGSFTATHLFADAVLAYGRHDYAVTRPGVIDPLNGATGGDSVAVAAKAGYLFDTFGPVRLGPIVGLTYATTRVGAYTERGDPVLTQVVGATGLDSLVGRAGIQLRAAPVSLVGLPVRTFVNVTAEHEFLDGGRTLVTSLTSTPLLPILTPLGRGARGTYGLVEAGLAADVTPGVSLTLTGGTTFARTGGDGYAVNGGLTMRF</sequence>
<dbReference type="PANTHER" id="PTHR45648">
    <property type="entry name" value="GDSL LIPASE/ACYLHYDROLASE FAMILY PROTEIN (AFU_ORTHOLOGUE AFUA_4G14700)"/>
    <property type="match status" value="1"/>
</dbReference>
<keyword evidence="2" id="KW-0732">Signal</keyword>
<dbReference type="InterPro" id="IPR036514">
    <property type="entry name" value="SGNH_hydro_sf"/>
</dbReference>
<proteinExistence type="predicted"/>
<dbReference type="Pfam" id="PF03797">
    <property type="entry name" value="Autotransporter"/>
    <property type="match status" value="1"/>
</dbReference>
<feature type="chain" id="PRO_5015352268" evidence="2">
    <location>
        <begin position="25"/>
        <end position="635"/>
    </location>
</feature>
<dbReference type="InterPro" id="IPR051058">
    <property type="entry name" value="GDSL_Est/Lipase"/>
</dbReference>
<keyword evidence="5" id="KW-1185">Reference proteome</keyword>
<dbReference type="PROSITE" id="PS51208">
    <property type="entry name" value="AUTOTRANSPORTER"/>
    <property type="match status" value="1"/>
</dbReference>
<dbReference type="OrthoDB" id="5292073at2"/>
<dbReference type="AlphaFoldDB" id="A0A2R4WJX7"/>
<feature type="signal peptide" evidence="2">
    <location>
        <begin position="1"/>
        <end position="24"/>
    </location>
</feature>
<dbReference type="Gene3D" id="2.40.128.130">
    <property type="entry name" value="Autotransporter beta-domain"/>
    <property type="match status" value="1"/>
</dbReference>
<evidence type="ECO:0000259" key="3">
    <source>
        <dbReference type="PROSITE" id="PS51208"/>
    </source>
</evidence>
<evidence type="ECO:0000313" key="4">
    <source>
        <dbReference type="EMBL" id="AWB21829.1"/>
    </source>
</evidence>
<gene>
    <name evidence="4" type="ORF">DA075_13615</name>
</gene>
<dbReference type="RefSeq" id="WP_099953699.1">
    <property type="nucleotide sequence ID" value="NZ_CP028843.1"/>
</dbReference>
<keyword evidence="1" id="KW-0378">Hydrolase</keyword>
<dbReference type="SUPFAM" id="SSF103515">
    <property type="entry name" value="Autotransporter"/>
    <property type="match status" value="1"/>
</dbReference>
<dbReference type="KEGG" id="mee:DA075_13615"/>
<accession>A0A2R4WJX7</accession>
<dbReference type="CDD" id="cd01846">
    <property type="entry name" value="fatty_acyltransferase_like"/>
    <property type="match status" value="1"/>
</dbReference>
<dbReference type="SMART" id="SM00869">
    <property type="entry name" value="Autotransporter"/>
    <property type="match status" value="1"/>
</dbReference>
<evidence type="ECO:0000256" key="1">
    <source>
        <dbReference type="ARBA" id="ARBA00022801"/>
    </source>
</evidence>
<dbReference type="SUPFAM" id="SSF52266">
    <property type="entry name" value="SGNH hydrolase"/>
    <property type="match status" value="1"/>
</dbReference>
<dbReference type="GO" id="GO:0016788">
    <property type="term" value="F:hydrolase activity, acting on ester bonds"/>
    <property type="evidence" value="ECO:0007669"/>
    <property type="project" value="InterPro"/>
</dbReference>
<dbReference type="InterPro" id="IPR005546">
    <property type="entry name" value="Autotransporte_beta"/>
</dbReference>
<name>A0A2R4WJX7_9HYPH</name>
<dbReference type="EMBL" id="CP028843">
    <property type="protein sequence ID" value="AWB21829.1"/>
    <property type="molecule type" value="Genomic_DNA"/>
</dbReference>
<evidence type="ECO:0000313" key="5">
    <source>
        <dbReference type="Proteomes" id="UP000244755"/>
    </source>
</evidence>
<dbReference type="InterPro" id="IPR001087">
    <property type="entry name" value="GDSL"/>
</dbReference>
<dbReference type="Gene3D" id="3.40.50.1110">
    <property type="entry name" value="SGNH hydrolase"/>
    <property type="match status" value="1"/>
</dbReference>
<reference evidence="4 5" key="1">
    <citation type="submission" date="2018-04" db="EMBL/GenBank/DDBJ databases">
        <title>Methylobacterium sp. PR1016A genome.</title>
        <authorList>
            <person name="Park W."/>
        </authorList>
    </citation>
    <scope>NUCLEOTIDE SEQUENCE [LARGE SCALE GENOMIC DNA]</scope>
    <source>
        <strain evidence="4 5">PR1016A</strain>
    </source>
</reference>
<dbReference type="InterPro" id="IPR036709">
    <property type="entry name" value="Autotransporte_beta_dom_sf"/>
</dbReference>
<feature type="domain" description="Autotransporter" evidence="3">
    <location>
        <begin position="356"/>
        <end position="635"/>
    </location>
</feature>
<dbReference type="PANTHER" id="PTHR45648:SF22">
    <property type="entry name" value="GDSL LIPASE_ACYLHYDROLASE FAMILY PROTEIN (AFU_ORTHOLOGUE AFUA_4G14700)"/>
    <property type="match status" value="1"/>
</dbReference>
<organism evidence="4 5">
    <name type="scientific">Methylobacterium currus</name>
    <dbReference type="NCBI Taxonomy" id="2051553"/>
    <lineage>
        <taxon>Bacteria</taxon>
        <taxon>Pseudomonadati</taxon>
        <taxon>Pseudomonadota</taxon>
        <taxon>Alphaproteobacteria</taxon>
        <taxon>Hyphomicrobiales</taxon>
        <taxon>Methylobacteriaceae</taxon>
        <taxon>Methylobacterium</taxon>
    </lineage>
</organism>
<evidence type="ECO:0000256" key="2">
    <source>
        <dbReference type="SAM" id="SignalP"/>
    </source>
</evidence>
<protein>
    <submittedName>
        <fullName evidence="4">Autotransporter domain-containing protein</fullName>
    </submittedName>
</protein>
<dbReference type="Pfam" id="PF00657">
    <property type="entry name" value="Lipase_GDSL"/>
    <property type="match status" value="1"/>
</dbReference>